<evidence type="ECO:0000313" key="2">
    <source>
        <dbReference type="EMBL" id="VFT85240.1"/>
    </source>
</evidence>
<evidence type="ECO:0000313" key="1">
    <source>
        <dbReference type="EMBL" id="KAF0701131.1"/>
    </source>
</evidence>
<accession>A0A485KK40</accession>
<dbReference type="OrthoDB" id="69901at2759"/>
<gene>
    <name evidence="2" type="primary">Aste57867_8354</name>
    <name evidence="1" type="ORF">As57867_008322</name>
    <name evidence="2" type="ORF">ASTE57867_8354</name>
</gene>
<dbReference type="EMBL" id="VJMH01005101">
    <property type="protein sequence ID" value="KAF0701131.1"/>
    <property type="molecule type" value="Genomic_DNA"/>
</dbReference>
<sequence>MNELRGVARVMGMKYFRHLSKPELHQALQRQLQHAERAQARAAEPKLKGKGKKGQGIRRFWWRKSKKRSKDRAAEVQVVNTLDPIMLTELGQNTFRFVRPNGTVVLYNVDTLVQYILATGNFSEPETRIPFSDDILKQIDAEVKSSGLELASVFEAQQQKAKFEALKVKRDGLLGLERCAGEVVTEMLSIIEDEDSEEGEMRLVMEVFPSFADLFGQLKSNDFEYASQCHKHFVEYLHGPPNRPTVDESGLFEVVLDFMKQTAGKSSSKGFGA</sequence>
<protein>
    <submittedName>
        <fullName evidence="2">Aste57867_8354 protein</fullName>
    </submittedName>
</protein>
<reference evidence="2 3" key="1">
    <citation type="submission" date="2019-03" db="EMBL/GenBank/DDBJ databases">
        <authorList>
            <person name="Gaulin E."/>
            <person name="Dumas B."/>
        </authorList>
    </citation>
    <scope>NUCLEOTIDE SEQUENCE [LARGE SCALE GENOMIC DNA]</scope>
    <source>
        <strain evidence="2">CBS 568.67</strain>
    </source>
</reference>
<dbReference type="AlphaFoldDB" id="A0A485KK40"/>
<dbReference type="EMBL" id="CAADRA010005122">
    <property type="protein sequence ID" value="VFT85240.1"/>
    <property type="molecule type" value="Genomic_DNA"/>
</dbReference>
<name>A0A485KK40_9STRA</name>
<reference evidence="1" key="2">
    <citation type="submission" date="2019-06" db="EMBL/GenBank/DDBJ databases">
        <title>Genomics analysis of Aphanomyces spp. identifies a new class of oomycete effector associated with host adaptation.</title>
        <authorList>
            <person name="Gaulin E."/>
        </authorList>
    </citation>
    <scope>NUCLEOTIDE SEQUENCE</scope>
    <source>
        <strain evidence="1">CBS 578.67</strain>
    </source>
</reference>
<proteinExistence type="predicted"/>
<dbReference type="Proteomes" id="UP000332933">
    <property type="component" value="Unassembled WGS sequence"/>
</dbReference>
<evidence type="ECO:0000313" key="3">
    <source>
        <dbReference type="Proteomes" id="UP000332933"/>
    </source>
</evidence>
<keyword evidence="3" id="KW-1185">Reference proteome</keyword>
<organism evidence="2 3">
    <name type="scientific">Aphanomyces stellatus</name>
    <dbReference type="NCBI Taxonomy" id="120398"/>
    <lineage>
        <taxon>Eukaryota</taxon>
        <taxon>Sar</taxon>
        <taxon>Stramenopiles</taxon>
        <taxon>Oomycota</taxon>
        <taxon>Saprolegniomycetes</taxon>
        <taxon>Saprolegniales</taxon>
        <taxon>Verrucalvaceae</taxon>
        <taxon>Aphanomyces</taxon>
    </lineage>
</organism>